<gene>
    <name evidence="1" type="ORF">FHG66_00235</name>
</gene>
<reference evidence="1 2" key="1">
    <citation type="submission" date="2019-06" db="EMBL/GenBank/DDBJ databases">
        <title>YIM 131921 draft genome.</title>
        <authorList>
            <person name="Jiang L."/>
        </authorList>
    </citation>
    <scope>NUCLEOTIDE SEQUENCE [LARGE SCALE GENOMIC DNA]</scope>
    <source>
        <strain evidence="1 2">YIM 131921</strain>
    </source>
</reference>
<dbReference type="PANTHER" id="PTHR38767">
    <property type="entry name" value="DNA POLYMERASE III SUBUNIT CHI"/>
    <property type="match status" value="1"/>
</dbReference>
<accession>A0A5C4N7V6</accession>
<dbReference type="PANTHER" id="PTHR38767:SF1">
    <property type="entry name" value="DNA POLYMERASE III SUBUNIT CHI"/>
    <property type="match status" value="1"/>
</dbReference>
<keyword evidence="2" id="KW-1185">Reference proteome</keyword>
<proteinExistence type="predicted"/>
<dbReference type="Pfam" id="PF04364">
    <property type="entry name" value="DNA_pol3_chi"/>
    <property type="match status" value="1"/>
</dbReference>
<dbReference type="AlphaFoldDB" id="A0A5C4N7V6"/>
<protein>
    <submittedName>
        <fullName evidence="1">DNA polymerase III subunit chi</fullName>
    </submittedName>
</protein>
<evidence type="ECO:0000313" key="1">
    <source>
        <dbReference type="EMBL" id="TNC52760.1"/>
    </source>
</evidence>
<dbReference type="InterPro" id="IPR036768">
    <property type="entry name" value="PolIII_chi_sf"/>
</dbReference>
<name>A0A5C4N7V6_9RHOB</name>
<dbReference type="OrthoDB" id="9795973at2"/>
<dbReference type="SUPFAM" id="SSF102400">
    <property type="entry name" value="DNA polymerase III chi subunit"/>
    <property type="match status" value="1"/>
</dbReference>
<dbReference type="Gene3D" id="3.40.50.10110">
    <property type="entry name" value="DNA polymerase III subunit chi"/>
    <property type="match status" value="1"/>
</dbReference>
<dbReference type="GO" id="GO:0003677">
    <property type="term" value="F:DNA binding"/>
    <property type="evidence" value="ECO:0007669"/>
    <property type="project" value="InterPro"/>
</dbReference>
<dbReference type="GO" id="GO:0006260">
    <property type="term" value="P:DNA replication"/>
    <property type="evidence" value="ECO:0007669"/>
    <property type="project" value="InterPro"/>
</dbReference>
<evidence type="ECO:0000313" key="2">
    <source>
        <dbReference type="Proteomes" id="UP000305887"/>
    </source>
</evidence>
<dbReference type="EMBL" id="VDFU01000001">
    <property type="protein sequence ID" value="TNC52760.1"/>
    <property type="molecule type" value="Genomic_DNA"/>
</dbReference>
<sequence length="154" mass="16574">MPEAFFYQLNGDSPEAVLPRMLDMALQKGWRIEVRGPEAHRQERLDLALWGPGEEFRPHGLAGGPHDADQPILLTVGAGTGGRDCLMALDGAPVTEAEARAAARVCVIFDGADPEALSTARGQWKALTGAGLAARFYVREDGGWALRQERPATP</sequence>
<organism evidence="1 2">
    <name type="scientific">Rubellimicrobium rubrum</name>
    <dbReference type="NCBI Taxonomy" id="2585369"/>
    <lineage>
        <taxon>Bacteria</taxon>
        <taxon>Pseudomonadati</taxon>
        <taxon>Pseudomonadota</taxon>
        <taxon>Alphaproteobacteria</taxon>
        <taxon>Rhodobacterales</taxon>
        <taxon>Roseobacteraceae</taxon>
        <taxon>Rubellimicrobium</taxon>
    </lineage>
</organism>
<dbReference type="Proteomes" id="UP000305887">
    <property type="component" value="Unassembled WGS sequence"/>
</dbReference>
<dbReference type="GO" id="GO:0032298">
    <property type="term" value="P:positive regulation of DNA-templated DNA replication initiation"/>
    <property type="evidence" value="ECO:0007669"/>
    <property type="project" value="TreeGrafter"/>
</dbReference>
<dbReference type="RefSeq" id="WP_139074524.1">
    <property type="nucleotide sequence ID" value="NZ_VDFU01000001.1"/>
</dbReference>
<comment type="caution">
    <text evidence="1">The sequence shown here is derived from an EMBL/GenBank/DDBJ whole genome shotgun (WGS) entry which is preliminary data.</text>
</comment>
<dbReference type="InterPro" id="IPR007459">
    <property type="entry name" value="DNA_pol3_chi"/>
</dbReference>
<dbReference type="GO" id="GO:0003887">
    <property type="term" value="F:DNA-directed DNA polymerase activity"/>
    <property type="evidence" value="ECO:0007669"/>
    <property type="project" value="InterPro"/>
</dbReference>